<dbReference type="InterPro" id="IPR013546">
    <property type="entry name" value="PII_UdlTrfase/GS_AdlTrfase"/>
</dbReference>
<dbReference type="Pfam" id="PF03710">
    <property type="entry name" value="GlnE"/>
    <property type="match status" value="2"/>
</dbReference>
<gene>
    <name evidence="7" type="primary">glnE</name>
    <name evidence="10" type="ORF">EDC25_12228</name>
</gene>
<feature type="domain" description="Glutamate-ammonia ligase adenylyltransferase repeated" evidence="8">
    <location>
        <begin position="35"/>
        <end position="261"/>
    </location>
</feature>
<evidence type="ECO:0000256" key="4">
    <source>
        <dbReference type="ARBA" id="ARBA00022840"/>
    </source>
</evidence>
<evidence type="ECO:0000313" key="10">
    <source>
        <dbReference type="EMBL" id="TCS94432.1"/>
    </source>
</evidence>
<comment type="caution">
    <text evidence="10">The sequence shown here is derived from an EMBL/GenBank/DDBJ whole genome shotgun (WGS) entry which is preliminary data.</text>
</comment>
<dbReference type="HAMAP" id="MF_00802">
    <property type="entry name" value="GlnE"/>
    <property type="match status" value="1"/>
</dbReference>
<dbReference type="FunFam" id="1.20.120.330:FF:000005">
    <property type="entry name" value="Bifunctional glutamine synthetase adenylyltransferase/adenylyl-removing enzyme"/>
    <property type="match status" value="1"/>
</dbReference>
<dbReference type="Gene3D" id="3.30.460.10">
    <property type="entry name" value="Beta Polymerase, domain 2"/>
    <property type="match status" value="2"/>
</dbReference>
<dbReference type="Gene3D" id="1.20.120.330">
    <property type="entry name" value="Nucleotidyltransferases domain 2"/>
    <property type="match status" value="2"/>
</dbReference>
<accession>A0A4R3L4Z1</accession>
<reference evidence="10 11" key="1">
    <citation type="submission" date="2019-03" db="EMBL/GenBank/DDBJ databases">
        <title>Genomic Encyclopedia of Type Strains, Phase IV (KMG-IV): sequencing the most valuable type-strain genomes for metagenomic binning, comparative biology and taxonomic classification.</title>
        <authorList>
            <person name="Goeker M."/>
        </authorList>
    </citation>
    <scope>NUCLEOTIDE SEQUENCE [LARGE SCALE GENOMIC DNA]</scope>
    <source>
        <strain evidence="10 11">DSM 21944</strain>
    </source>
</reference>
<dbReference type="EMBL" id="SMAF01000022">
    <property type="protein sequence ID" value="TCS94432.1"/>
    <property type="molecule type" value="Genomic_DNA"/>
</dbReference>
<keyword evidence="6 7" id="KW-0511">Multifunctional enzyme</keyword>
<dbReference type="NCBIfam" id="NF008292">
    <property type="entry name" value="PRK11072.1"/>
    <property type="match status" value="1"/>
</dbReference>
<name>A0A4R3L4Z1_9GAMM</name>
<dbReference type="GO" id="GO:0005829">
    <property type="term" value="C:cytosol"/>
    <property type="evidence" value="ECO:0007669"/>
    <property type="project" value="TreeGrafter"/>
</dbReference>
<comment type="similarity">
    <text evidence="7">Belongs to the GlnE family.</text>
</comment>
<evidence type="ECO:0000256" key="7">
    <source>
        <dbReference type="HAMAP-Rule" id="MF_00802"/>
    </source>
</evidence>
<proteinExistence type="inferred from homology"/>
<feature type="region of interest" description="Adenylyl transferase" evidence="7">
    <location>
        <begin position="428"/>
        <end position="926"/>
    </location>
</feature>
<protein>
    <recommendedName>
        <fullName evidence="7">Bifunctional glutamine synthetase adenylyltransferase/adenylyl-removing enzyme</fullName>
    </recommendedName>
    <alternativeName>
        <fullName evidence="7">ATP:glutamine synthetase adenylyltransferase</fullName>
    </alternativeName>
    <alternativeName>
        <fullName evidence="7">ATase</fullName>
    </alternativeName>
    <domain>
        <recommendedName>
            <fullName evidence="7">Glutamine synthetase adenylyl-L-tyrosine phosphorylase</fullName>
            <ecNumber evidence="7">2.7.7.89</ecNumber>
        </recommendedName>
        <alternativeName>
            <fullName evidence="7">Adenylyl removase</fullName>
            <shortName evidence="7">AR</shortName>
            <shortName evidence="7">AT-N</shortName>
        </alternativeName>
    </domain>
    <domain>
        <recommendedName>
            <fullName evidence="7">Glutamine synthetase adenylyl transferase</fullName>
            <ecNumber evidence="7">2.7.7.42</ecNumber>
        </recommendedName>
        <alternativeName>
            <fullName evidence="7">Adenylyl transferase</fullName>
            <shortName evidence="7">AT</shortName>
            <shortName evidence="7">AT-C</shortName>
        </alternativeName>
    </domain>
</protein>
<keyword evidence="10" id="KW-0436">Ligase</keyword>
<dbReference type="EC" id="2.7.7.42" evidence="7"/>
<dbReference type="OrthoDB" id="9759366at2"/>
<dbReference type="GO" id="GO:0047388">
    <property type="term" value="F:[glutamine synthetase]-adenylyl-L-tyrosine phosphorylase activity"/>
    <property type="evidence" value="ECO:0007669"/>
    <property type="project" value="UniProtKB-EC"/>
</dbReference>
<feature type="domain" description="Glutamate-ammonia ligase adenylyltransferase repeated" evidence="8">
    <location>
        <begin position="534"/>
        <end position="781"/>
    </location>
</feature>
<feature type="region of interest" description="Adenylyl removase" evidence="7">
    <location>
        <begin position="1"/>
        <end position="423"/>
    </location>
</feature>
<keyword evidence="3 7" id="KW-0547">Nucleotide-binding</keyword>
<dbReference type="Proteomes" id="UP000294599">
    <property type="component" value="Unassembled WGS sequence"/>
</dbReference>
<dbReference type="GO" id="GO:0000287">
    <property type="term" value="F:magnesium ion binding"/>
    <property type="evidence" value="ECO:0007669"/>
    <property type="project" value="UniProtKB-UniRule"/>
</dbReference>
<dbReference type="EC" id="2.7.7.89" evidence="7"/>
<keyword evidence="2 7" id="KW-0548">Nucleotidyltransferase</keyword>
<dbReference type="RefSeq" id="WP_123522968.1">
    <property type="nucleotide sequence ID" value="NZ_JBHLWF010000027.1"/>
</dbReference>
<feature type="domain" description="PII-uridylyltransferase/Glutamine-synthetase adenylyltransferase" evidence="9">
    <location>
        <begin position="281"/>
        <end position="419"/>
    </location>
</feature>
<comment type="catalytic activity">
    <reaction evidence="7">
        <text>[glutamine synthetase]-O(4)-(5'-adenylyl)-L-tyrosine + phosphate = [glutamine synthetase]-L-tyrosine + ADP</text>
        <dbReference type="Rhea" id="RHEA:43716"/>
        <dbReference type="Rhea" id="RHEA-COMP:10660"/>
        <dbReference type="Rhea" id="RHEA-COMP:10661"/>
        <dbReference type="ChEBI" id="CHEBI:43474"/>
        <dbReference type="ChEBI" id="CHEBI:46858"/>
        <dbReference type="ChEBI" id="CHEBI:83624"/>
        <dbReference type="ChEBI" id="CHEBI:456216"/>
        <dbReference type="EC" id="2.7.7.89"/>
    </reaction>
</comment>
<evidence type="ECO:0000259" key="9">
    <source>
        <dbReference type="Pfam" id="PF08335"/>
    </source>
</evidence>
<dbReference type="PANTHER" id="PTHR30621:SF0">
    <property type="entry name" value="BIFUNCTIONAL GLUTAMINE SYNTHETASE ADENYLYLTRANSFERASE_ADENYLYL-REMOVING ENZYME"/>
    <property type="match status" value="1"/>
</dbReference>
<dbReference type="InterPro" id="IPR005190">
    <property type="entry name" value="GlnE_rpt_dom"/>
</dbReference>
<dbReference type="SUPFAM" id="SSF81593">
    <property type="entry name" value="Nucleotidyltransferase substrate binding subunit/domain"/>
    <property type="match status" value="2"/>
</dbReference>
<dbReference type="PANTHER" id="PTHR30621">
    <property type="entry name" value="GLUTAMINE SYNTHETASE ADENYLYLTRANSFERASE"/>
    <property type="match status" value="1"/>
</dbReference>
<evidence type="ECO:0000259" key="8">
    <source>
        <dbReference type="Pfam" id="PF03710"/>
    </source>
</evidence>
<keyword evidence="5 7" id="KW-0460">Magnesium</keyword>
<dbReference type="GO" id="GO:0000820">
    <property type="term" value="P:regulation of glutamine family amino acid metabolic process"/>
    <property type="evidence" value="ECO:0007669"/>
    <property type="project" value="UniProtKB-UniRule"/>
</dbReference>
<evidence type="ECO:0000256" key="5">
    <source>
        <dbReference type="ARBA" id="ARBA00022842"/>
    </source>
</evidence>
<dbReference type="InterPro" id="IPR023057">
    <property type="entry name" value="GlnE"/>
</dbReference>
<dbReference type="GO" id="GO:0005524">
    <property type="term" value="F:ATP binding"/>
    <property type="evidence" value="ECO:0007669"/>
    <property type="project" value="UniProtKB-UniRule"/>
</dbReference>
<feature type="domain" description="PII-uridylyltransferase/Glutamine-synthetase adenylyltransferase" evidence="9">
    <location>
        <begin position="804"/>
        <end position="886"/>
    </location>
</feature>
<dbReference type="CDD" id="cd05401">
    <property type="entry name" value="NT_GlnE_GlnD_like"/>
    <property type="match status" value="2"/>
</dbReference>
<comment type="catalytic activity">
    <reaction evidence="7">
        <text>[glutamine synthetase]-L-tyrosine + ATP = [glutamine synthetase]-O(4)-(5'-adenylyl)-L-tyrosine + diphosphate</text>
        <dbReference type="Rhea" id="RHEA:18589"/>
        <dbReference type="Rhea" id="RHEA-COMP:10660"/>
        <dbReference type="Rhea" id="RHEA-COMP:10661"/>
        <dbReference type="ChEBI" id="CHEBI:30616"/>
        <dbReference type="ChEBI" id="CHEBI:33019"/>
        <dbReference type="ChEBI" id="CHEBI:46858"/>
        <dbReference type="ChEBI" id="CHEBI:83624"/>
        <dbReference type="EC" id="2.7.7.42"/>
    </reaction>
</comment>
<sequence length="926" mass="100988">MIDGGWLSARLDALAVDATHPAWLPRLLLASDFAFDTLRQVPGVLASLEDRVRDPRPPMARWQPGEGGMQRELRWFRRAEGVRLIARDLLDLDRVAETLAGSSRLADACIALALDDAVQRVSARHGAIRDDCGYVLPPVVFALGKLGGGELNFSSDVDLVFAYSGGGHDSDSDGDAALAPDAWHARVVRHFAQRLGETDVDGFSHRVDLRLRPFGQSGKPSLSFPAMEQYFQREGRDWERYAWLKARAVAGDVAAGEQFLASLRPFIYRRYLDYNAIDALREMKAQIDLEVQRQDLADDIKLGRGGIREVEFLVQVVQLVRGGREAGLRQRGLLDGLAACMQAGYVGEAAGVALRDAYLFLRRLENRLQMLRDAQTQALPLDATDQWRIATTLGYEDWSGLRAELDRHRDRVAEEFSHVLAPRTRARAADSMLTLWRALAQGSADAVQVEAAGIEVGQALMERLRALAGSPGVQALSARARTRLDRLMAALLDRLRGRQAQDDEAALAIIDLLQILLRRSNYLALLEQQPAALDRLFELARGSRWLVQRLVDQPLLLDDVFDPRAPAPPDCAEIAQLLATVAGADDPEAVLTALGEVRTSLRFRLGLATIDNRLPAPAIAERLAAIAQEVLHRVLDLALVDVVRRHGWPAGAGPGRSGLALIGYGSLGARELGFASDLDLVFVFDGALGEAETDGPSPVEGQRFYARVVQKLLAYLAVPLPGGRLYEVDARLRPDGAKGLLVTSLDAYAAYQRERAWTWEQQALVRARFIAGDAMLGAAFTATRAQWLAQPREPEPLRQAVADMRGRLRRELDRSRGDRFDLKQGRGGLVDLEFLLQYLVLAHSATHAALLDSGASGDLIAILADAGVLAGEEGAALSAAHASLLAAALRQTLDARPRTVVPDAGIEAARRAITRACAHAFGEGAP</sequence>
<dbReference type="InterPro" id="IPR043519">
    <property type="entry name" value="NT_sf"/>
</dbReference>
<keyword evidence="11" id="KW-1185">Reference proteome</keyword>
<evidence type="ECO:0000256" key="3">
    <source>
        <dbReference type="ARBA" id="ARBA00022741"/>
    </source>
</evidence>
<dbReference type="GO" id="GO:0008882">
    <property type="term" value="F:[glutamate-ammonia-ligase] adenylyltransferase activity"/>
    <property type="evidence" value="ECO:0007669"/>
    <property type="project" value="UniProtKB-UniRule"/>
</dbReference>
<dbReference type="SUPFAM" id="SSF81301">
    <property type="entry name" value="Nucleotidyltransferase"/>
    <property type="match status" value="2"/>
</dbReference>
<keyword evidence="4 7" id="KW-0067">ATP-binding</keyword>
<evidence type="ECO:0000256" key="6">
    <source>
        <dbReference type="ARBA" id="ARBA00023268"/>
    </source>
</evidence>
<evidence type="ECO:0000256" key="1">
    <source>
        <dbReference type="ARBA" id="ARBA00022679"/>
    </source>
</evidence>
<organism evidence="10 11">
    <name type="scientific">Pseudofulvimonas gallinarii</name>
    <dbReference type="NCBI Taxonomy" id="634155"/>
    <lineage>
        <taxon>Bacteria</taxon>
        <taxon>Pseudomonadati</taxon>
        <taxon>Pseudomonadota</taxon>
        <taxon>Gammaproteobacteria</taxon>
        <taxon>Lysobacterales</taxon>
        <taxon>Rhodanobacteraceae</taxon>
        <taxon>Pseudofulvimonas</taxon>
    </lineage>
</organism>
<evidence type="ECO:0000256" key="2">
    <source>
        <dbReference type="ARBA" id="ARBA00022695"/>
    </source>
</evidence>
<keyword evidence="1 7" id="KW-0808">Transferase</keyword>
<comment type="function">
    <text evidence="7">Involved in the regulation of glutamine synthetase GlnA, a key enzyme in the process to assimilate ammonia. When cellular nitrogen levels are high, the C-terminal adenylyl transferase (AT) inactivates GlnA by covalent transfer of an adenylyl group from ATP to specific tyrosine residue of GlnA, thus reducing its activity. Conversely, when nitrogen levels are low, the N-terminal adenylyl removase (AR) activates GlnA by removing the adenylyl group by phosphorolysis, increasing its activity. The regulatory region of GlnE binds the signal transduction protein PII (GlnB) which indicates the nitrogen status of the cell.</text>
</comment>
<evidence type="ECO:0000313" key="11">
    <source>
        <dbReference type="Proteomes" id="UP000294599"/>
    </source>
</evidence>
<dbReference type="Pfam" id="PF08335">
    <property type="entry name" value="GlnD_UR_UTase"/>
    <property type="match status" value="2"/>
</dbReference>
<comment type="cofactor">
    <cofactor evidence="7">
        <name>Mg(2+)</name>
        <dbReference type="ChEBI" id="CHEBI:18420"/>
    </cofactor>
</comment>
<dbReference type="AlphaFoldDB" id="A0A4R3L4Z1"/>
<dbReference type="GO" id="GO:0016874">
    <property type="term" value="F:ligase activity"/>
    <property type="evidence" value="ECO:0007669"/>
    <property type="project" value="UniProtKB-KW"/>
</dbReference>